<dbReference type="InterPro" id="IPR001128">
    <property type="entry name" value="Cyt_P450"/>
</dbReference>
<dbReference type="GO" id="GO:0006805">
    <property type="term" value="P:xenobiotic metabolic process"/>
    <property type="evidence" value="ECO:0000318"/>
    <property type="project" value="GO_Central"/>
</dbReference>
<reference evidence="7" key="2">
    <citation type="submission" date="2021-01" db="UniProtKB">
        <authorList>
            <consortium name="EnsemblMetazoa"/>
        </authorList>
    </citation>
    <scope>IDENTIFICATION</scope>
</reference>
<comment type="similarity">
    <text evidence="1 5">Belongs to the cytochrome P450 family.</text>
</comment>
<evidence type="ECO:0000256" key="4">
    <source>
        <dbReference type="PIRSR" id="PIRSR602401-1"/>
    </source>
</evidence>
<dbReference type="GO" id="GO:0005737">
    <property type="term" value="C:cytoplasm"/>
    <property type="evidence" value="ECO:0000318"/>
    <property type="project" value="GO_Central"/>
</dbReference>
<sequence>MAGIVSVLSVVVQSVGSPALVVGGITILLYLIYQVFYQGGKKYPPGPTGLPVFGSVFSLLLTKRQQHEVVNEWSHKYGPIFAFKMLGTRVYVLTDPGLVSDAFHSSPDINDRMSMAIADEITGRPNNGLVASVGEVWKEHRRFFLTVFKKIDSGVIRFEEIIGSEVERFLKEVEKKDGESFDPCNAINVGVANIITRLVTGVNYDHEDKDFQHLIDCSDRIFQIMGPAGLFTLIPILAKIPSPVKTEITNLSLEILKMVRKSIEIHKTEFDPEEPARDFISCYLKEMHRRKEENDPGTFDDINLLTSSFDALMGGWETSTTAISWMTFTLAAHPEAQRRVRQEILDVVGSDRFPRFSDRRSMPITEATLAECTRLRPAAAIHIPHIASRDCKLGGYDVTKGSAITTDLWYLALSPNLWKDPQDFKPERFLDAEGQFNKKLEPLPFGYGKRVCPGEQLARMEIFVFVTYLLQNFSLTLPEGAPTSNSGKHGLTNKPNPFKINAKKI</sequence>
<dbReference type="Pfam" id="PF00067">
    <property type="entry name" value="p450"/>
    <property type="match status" value="1"/>
</dbReference>
<keyword evidence="6" id="KW-0812">Transmembrane</keyword>
<dbReference type="OrthoDB" id="6367128at2759"/>
<keyword evidence="4 5" id="KW-0349">Heme</keyword>
<evidence type="ECO:0000313" key="7">
    <source>
        <dbReference type="EnsemblMetazoa" id="XP_783416"/>
    </source>
</evidence>
<dbReference type="PRINTS" id="PR00385">
    <property type="entry name" value="P450"/>
</dbReference>
<feature type="transmembrane region" description="Helical" evidence="6">
    <location>
        <begin position="15"/>
        <end position="33"/>
    </location>
</feature>
<organism evidence="7 8">
    <name type="scientific">Strongylocentrotus purpuratus</name>
    <name type="common">Purple sea urchin</name>
    <dbReference type="NCBI Taxonomy" id="7668"/>
    <lineage>
        <taxon>Eukaryota</taxon>
        <taxon>Metazoa</taxon>
        <taxon>Echinodermata</taxon>
        <taxon>Eleutherozoa</taxon>
        <taxon>Echinozoa</taxon>
        <taxon>Echinoidea</taxon>
        <taxon>Euechinoidea</taxon>
        <taxon>Echinacea</taxon>
        <taxon>Camarodonta</taxon>
        <taxon>Echinidea</taxon>
        <taxon>Strongylocentrotidae</taxon>
        <taxon>Strongylocentrotus</taxon>
    </lineage>
</organism>
<dbReference type="GO" id="GO:0016712">
    <property type="term" value="F:oxidoreductase activity, acting on paired donors, with incorporation or reduction of molecular oxygen, reduced flavin or flavoprotein as one donor, and incorporation of one atom of oxygen"/>
    <property type="evidence" value="ECO:0000318"/>
    <property type="project" value="GO_Central"/>
</dbReference>
<keyword evidence="5" id="KW-0560">Oxidoreductase</keyword>
<dbReference type="InterPro" id="IPR036396">
    <property type="entry name" value="Cyt_P450_sf"/>
</dbReference>
<evidence type="ECO:0000256" key="2">
    <source>
        <dbReference type="ARBA" id="ARBA00022723"/>
    </source>
</evidence>
<keyword evidence="5" id="KW-0503">Monooxygenase</keyword>
<protein>
    <recommendedName>
        <fullName evidence="9">Cytochrome P450</fullName>
    </recommendedName>
</protein>
<dbReference type="InParanoid" id="A0A7M7RD38"/>
<dbReference type="SUPFAM" id="SSF48264">
    <property type="entry name" value="Cytochrome P450"/>
    <property type="match status" value="1"/>
</dbReference>
<comment type="cofactor">
    <cofactor evidence="4">
        <name>heme</name>
        <dbReference type="ChEBI" id="CHEBI:30413"/>
    </cofactor>
</comment>
<accession>A0A7M7RD38</accession>
<proteinExistence type="inferred from homology"/>
<dbReference type="PROSITE" id="PS00086">
    <property type="entry name" value="CYTOCHROME_P450"/>
    <property type="match status" value="1"/>
</dbReference>
<keyword evidence="2 4" id="KW-0479">Metal-binding</keyword>
<dbReference type="GO" id="GO:0020037">
    <property type="term" value="F:heme binding"/>
    <property type="evidence" value="ECO:0000318"/>
    <property type="project" value="GO_Central"/>
</dbReference>
<name>A0A7M7RD38_STRPU</name>
<keyword evidence="3 4" id="KW-0408">Iron</keyword>
<keyword evidence="6" id="KW-1133">Transmembrane helix</keyword>
<dbReference type="KEGG" id="spu:578134"/>
<dbReference type="PRINTS" id="PR00463">
    <property type="entry name" value="EP450I"/>
</dbReference>
<evidence type="ECO:0000256" key="1">
    <source>
        <dbReference type="ARBA" id="ARBA00010617"/>
    </source>
</evidence>
<dbReference type="AlphaFoldDB" id="A0A7M7RD38"/>
<evidence type="ECO:0000313" key="8">
    <source>
        <dbReference type="Proteomes" id="UP000007110"/>
    </source>
</evidence>
<dbReference type="EnsemblMetazoa" id="XM_778323">
    <property type="protein sequence ID" value="XP_783416"/>
    <property type="gene ID" value="LOC578134"/>
</dbReference>
<dbReference type="GO" id="GO:0005506">
    <property type="term" value="F:iron ion binding"/>
    <property type="evidence" value="ECO:0007669"/>
    <property type="project" value="InterPro"/>
</dbReference>
<dbReference type="InterPro" id="IPR002401">
    <property type="entry name" value="Cyt_P450_E_grp-I"/>
</dbReference>
<keyword evidence="6" id="KW-0472">Membrane</keyword>
<evidence type="ECO:0000256" key="3">
    <source>
        <dbReference type="ARBA" id="ARBA00023004"/>
    </source>
</evidence>
<keyword evidence="8" id="KW-1185">Reference proteome</keyword>
<dbReference type="OMA" id="PIFAFKM"/>
<dbReference type="FunFam" id="1.10.630.10:FF:000130">
    <property type="entry name" value="Uncharacterized protein"/>
    <property type="match status" value="1"/>
</dbReference>
<dbReference type="GeneID" id="578134"/>
<dbReference type="Gene3D" id="1.10.630.10">
    <property type="entry name" value="Cytochrome P450"/>
    <property type="match status" value="1"/>
</dbReference>
<evidence type="ECO:0000256" key="5">
    <source>
        <dbReference type="RuleBase" id="RU000461"/>
    </source>
</evidence>
<dbReference type="RefSeq" id="XP_783416.2">
    <property type="nucleotide sequence ID" value="XM_778323.5"/>
</dbReference>
<reference evidence="8" key="1">
    <citation type="submission" date="2015-02" db="EMBL/GenBank/DDBJ databases">
        <title>Genome sequencing for Strongylocentrotus purpuratus.</title>
        <authorList>
            <person name="Murali S."/>
            <person name="Liu Y."/>
            <person name="Vee V."/>
            <person name="English A."/>
            <person name="Wang M."/>
            <person name="Skinner E."/>
            <person name="Han Y."/>
            <person name="Muzny D.M."/>
            <person name="Worley K.C."/>
            <person name="Gibbs R.A."/>
        </authorList>
    </citation>
    <scope>NUCLEOTIDE SEQUENCE</scope>
</reference>
<evidence type="ECO:0008006" key="9">
    <source>
        <dbReference type="Google" id="ProtNLM"/>
    </source>
</evidence>
<dbReference type="InterPro" id="IPR050182">
    <property type="entry name" value="Cytochrome_P450_fam2"/>
</dbReference>
<dbReference type="InterPro" id="IPR017972">
    <property type="entry name" value="Cyt_P450_CS"/>
</dbReference>
<dbReference type="GO" id="GO:0006082">
    <property type="term" value="P:organic acid metabolic process"/>
    <property type="evidence" value="ECO:0000318"/>
    <property type="project" value="GO_Central"/>
</dbReference>
<dbReference type="PANTHER" id="PTHR24300:SF397">
    <property type="entry name" value="CYTOCHROME P450 2U1"/>
    <property type="match status" value="1"/>
</dbReference>
<dbReference type="PANTHER" id="PTHR24300">
    <property type="entry name" value="CYTOCHROME P450 508A4-RELATED"/>
    <property type="match status" value="1"/>
</dbReference>
<dbReference type="GO" id="GO:0008202">
    <property type="term" value="P:steroid metabolic process"/>
    <property type="evidence" value="ECO:0000318"/>
    <property type="project" value="GO_Central"/>
</dbReference>
<evidence type="ECO:0000256" key="6">
    <source>
        <dbReference type="SAM" id="Phobius"/>
    </source>
</evidence>
<dbReference type="Proteomes" id="UP000007110">
    <property type="component" value="Unassembled WGS sequence"/>
</dbReference>
<dbReference type="GO" id="GO:0008395">
    <property type="term" value="F:steroid hydroxylase activity"/>
    <property type="evidence" value="ECO:0000318"/>
    <property type="project" value="GO_Central"/>
</dbReference>
<feature type="binding site" description="axial binding residue" evidence="4">
    <location>
        <position position="452"/>
    </location>
    <ligand>
        <name>heme</name>
        <dbReference type="ChEBI" id="CHEBI:30413"/>
    </ligand>
    <ligandPart>
        <name>Fe</name>
        <dbReference type="ChEBI" id="CHEBI:18248"/>
    </ligandPart>
</feature>